<accession>A0ABX2B1T5</accession>
<keyword evidence="2" id="KW-1185">Reference proteome</keyword>
<sequence>MIGGGIMKGIKNKTSILLLLITILFTSCCNNIIIFNIDDNCLYSKDNNIISYMYIYMVKNDISYSVQIKNNKTGLKKLHIDMLENNYEIKDIKYNKSG</sequence>
<name>A0ABX2B1T5_9BACT</name>
<dbReference type="EMBL" id="JABKKJ010000012">
    <property type="protein sequence ID" value="NPE25469.1"/>
    <property type="molecule type" value="Genomic_DNA"/>
</dbReference>
<protein>
    <submittedName>
        <fullName evidence="1">Uncharacterized protein</fullName>
    </submittedName>
</protein>
<organism evidence="1 2">
    <name type="scientific">Xylanibacter caecicola</name>
    <dbReference type="NCBI Taxonomy" id="2736294"/>
    <lineage>
        <taxon>Bacteria</taxon>
        <taxon>Pseudomonadati</taxon>
        <taxon>Bacteroidota</taxon>
        <taxon>Bacteroidia</taxon>
        <taxon>Bacteroidales</taxon>
        <taxon>Prevotellaceae</taxon>
        <taxon>Xylanibacter</taxon>
    </lineage>
</organism>
<proteinExistence type="predicted"/>
<gene>
    <name evidence="1" type="ORF">HPS54_08090</name>
</gene>
<dbReference type="RefSeq" id="WP_172344929.1">
    <property type="nucleotide sequence ID" value="NZ_CATJFF010000093.1"/>
</dbReference>
<comment type="caution">
    <text evidence="1">The sequence shown here is derived from an EMBL/GenBank/DDBJ whole genome shotgun (WGS) entry which is preliminary data.</text>
</comment>
<evidence type="ECO:0000313" key="1">
    <source>
        <dbReference type="EMBL" id="NPE25469.1"/>
    </source>
</evidence>
<dbReference type="Proteomes" id="UP000820977">
    <property type="component" value="Unassembled WGS sequence"/>
</dbReference>
<reference evidence="1 2" key="1">
    <citation type="submission" date="2020-05" db="EMBL/GenBank/DDBJ databases">
        <title>Distinct polysaccharide utilization as determinants for interspecies competition between intestinal Prevotella spp.</title>
        <authorList>
            <person name="Galvez E.J.C."/>
            <person name="Iljazovic A."/>
            <person name="Strowig T."/>
        </authorList>
    </citation>
    <scope>NUCLEOTIDE SEQUENCE [LARGE SCALE GENOMIC DNA]</scope>
    <source>
        <strain evidence="1 2">PCHR</strain>
    </source>
</reference>
<evidence type="ECO:0000313" key="2">
    <source>
        <dbReference type="Proteomes" id="UP000820977"/>
    </source>
</evidence>